<dbReference type="Proteomes" id="UP000831947">
    <property type="component" value="Chromosome"/>
</dbReference>
<gene>
    <name evidence="1" type="ORF">MOO47_07400</name>
</gene>
<name>A0ABY4PD05_9LACO</name>
<evidence type="ECO:0000313" key="2">
    <source>
        <dbReference type="Proteomes" id="UP000831947"/>
    </source>
</evidence>
<accession>A0ABY4PD05</accession>
<organism evidence="1 2">
    <name type="scientific">Bombilactobacillus thymidiniphilus</name>
    <dbReference type="NCBI Taxonomy" id="2923363"/>
    <lineage>
        <taxon>Bacteria</taxon>
        <taxon>Bacillati</taxon>
        <taxon>Bacillota</taxon>
        <taxon>Bacilli</taxon>
        <taxon>Lactobacillales</taxon>
        <taxon>Lactobacillaceae</taxon>
        <taxon>Bombilactobacillus</taxon>
    </lineage>
</organism>
<dbReference type="RefSeq" id="WP_249512808.1">
    <property type="nucleotide sequence ID" value="NZ_CP093365.1"/>
</dbReference>
<protein>
    <recommendedName>
        <fullName evidence="3">Transposase</fullName>
    </recommendedName>
</protein>
<evidence type="ECO:0000313" key="1">
    <source>
        <dbReference type="EMBL" id="UQS83582.1"/>
    </source>
</evidence>
<dbReference type="EMBL" id="CP093365">
    <property type="protein sequence ID" value="UQS83582.1"/>
    <property type="molecule type" value="Genomic_DNA"/>
</dbReference>
<reference evidence="1 2" key="1">
    <citation type="journal article" date="2022" name="Int. J. Syst. Evol. Microbiol.">
        <title>Apilactobacillus apisilvae sp. nov., Nicolia spurrieriana gen. nov. sp. nov., Bombilactobacillus folatiphilus sp. nov. and Bombilactobacillus thymidiniphilus sp. nov., four new lactic acid bacterial isolates from stingless bees Tetragonula carbonaria and Austroplebeia australis.</title>
        <authorList>
            <person name="Oliphant S.A."/>
            <person name="Watson-Haigh N.S."/>
            <person name="Sumby K.M."/>
            <person name="Gardner J."/>
            <person name="Groom S."/>
            <person name="Jiranek V."/>
        </authorList>
    </citation>
    <scope>NUCLEOTIDE SEQUENCE [LARGE SCALE GENOMIC DNA]</scope>
    <source>
        <strain evidence="1 2">SG4_A1</strain>
    </source>
</reference>
<sequence>MYKPRKLAALQLSPTALKVLTAWLIEAANRKQIVEQTDLTKSSLFRYIKQIKSGEKQISELFTFQQMQQLIALQNSEWNNYKKVKEDPANTDLSKQEKQVAHTLKKRGWSLSQNNLDFAKVLRLQAGNQTEQTKGNELLASWTSAKRAHYQEYKKQVTGNE</sequence>
<evidence type="ECO:0008006" key="3">
    <source>
        <dbReference type="Google" id="ProtNLM"/>
    </source>
</evidence>
<keyword evidence="2" id="KW-1185">Reference proteome</keyword>
<proteinExistence type="predicted"/>